<keyword evidence="1" id="KW-0645">Protease</keyword>
<sequence>MIESILLVASRVSTFEGQRLLTNASGFFFERDERLFLVTSRHVVIDEPSKHFPDRLEIELHVDPDNMAGSTRFSIPLYRNGKSIWRQGLDTAGEIDVAVIELERSALPRRMAYRAFTPAHLHGSLDQVEVGSSLLVVGFPLGFHDTLHHLPVVRQAVIASSFGMRFQGKGYFLTDARTHRGTSGAPVVKRLAGGNPALGDLPWMLLGVHSARLDVGSRDVELDEALGLNCAWYADILLTLTEGPALARSMPATPDR</sequence>
<reference evidence="1 2" key="1">
    <citation type="submission" date="2018-01" db="EMBL/GenBank/DDBJ databases">
        <title>Species boundaries and ecological features among Paraburkholderia terrae DSMZ17804T, P. hospita DSMZ17164T and P. caribensis DSMZ13236T.</title>
        <authorList>
            <person name="Pratama A.A."/>
        </authorList>
    </citation>
    <scope>NUCLEOTIDE SEQUENCE [LARGE SCALE GENOMIC DNA]</scope>
    <source>
        <strain evidence="1 2">DSM 17164</strain>
    </source>
</reference>
<dbReference type="RefSeq" id="WP_090837652.1">
    <property type="nucleotide sequence ID" value="NZ_CADFGJ010000014.1"/>
</dbReference>
<dbReference type="GO" id="GO:0008233">
    <property type="term" value="F:peptidase activity"/>
    <property type="evidence" value="ECO:0007669"/>
    <property type="project" value="UniProtKB-KW"/>
</dbReference>
<dbReference type="Pfam" id="PF13365">
    <property type="entry name" value="Trypsin_2"/>
    <property type="match status" value="1"/>
</dbReference>
<organism evidence="1 2">
    <name type="scientific">Paraburkholderia hospita</name>
    <dbReference type="NCBI Taxonomy" id="169430"/>
    <lineage>
        <taxon>Bacteria</taxon>
        <taxon>Pseudomonadati</taxon>
        <taxon>Pseudomonadota</taxon>
        <taxon>Betaproteobacteria</taxon>
        <taxon>Burkholderiales</taxon>
        <taxon>Burkholderiaceae</taxon>
        <taxon>Paraburkholderia</taxon>
    </lineage>
</organism>
<evidence type="ECO:0000313" key="1">
    <source>
        <dbReference type="EMBL" id="AUT76774.1"/>
    </source>
</evidence>
<evidence type="ECO:0000313" key="2">
    <source>
        <dbReference type="Proteomes" id="UP000236649"/>
    </source>
</evidence>
<name>A0AAN1JNT4_9BURK</name>
<dbReference type="KEGG" id="phs:C2L64_51205"/>
<proteinExistence type="predicted"/>
<dbReference type="GO" id="GO:0006508">
    <property type="term" value="P:proteolysis"/>
    <property type="evidence" value="ECO:0007669"/>
    <property type="project" value="UniProtKB-KW"/>
</dbReference>
<keyword evidence="1" id="KW-0378">Hydrolase</keyword>
<dbReference type="EMBL" id="CP026109">
    <property type="protein sequence ID" value="AUT76774.1"/>
    <property type="molecule type" value="Genomic_DNA"/>
</dbReference>
<dbReference type="Proteomes" id="UP000236649">
    <property type="component" value="Chromosome 5"/>
</dbReference>
<dbReference type="Gene3D" id="2.40.10.120">
    <property type="match status" value="1"/>
</dbReference>
<dbReference type="AlphaFoldDB" id="A0AAN1JNT4"/>
<dbReference type="GeneID" id="55536586"/>
<protein>
    <submittedName>
        <fullName evidence="1">Serine protease</fullName>
    </submittedName>
</protein>
<dbReference type="SUPFAM" id="SSF50494">
    <property type="entry name" value="Trypsin-like serine proteases"/>
    <property type="match status" value="1"/>
</dbReference>
<gene>
    <name evidence="1" type="ORF">C2L64_51205</name>
</gene>
<dbReference type="InterPro" id="IPR009003">
    <property type="entry name" value="Peptidase_S1_PA"/>
</dbReference>
<accession>A0AAN1JNT4</accession>